<dbReference type="RefSeq" id="XP_001244165.2">
    <property type="nucleotide sequence ID" value="XM_001244164.2"/>
</dbReference>
<dbReference type="AlphaFoldDB" id="J3KBR4"/>
<feature type="region of interest" description="Disordered" evidence="1">
    <location>
        <begin position="1"/>
        <end position="24"/>
    </location>
</feature>
<dbReference type="VEuPathDB" id="FungiDB:CIMG_13725"/>
<organism evidence="2 3">
    <name type="scientific">Coccidioides immitis (strain RS)</name>
    <name type="common">Valley fever fungus</name>
    <dbReference type="NCBI Taxonomy" id="246410"/>
    <lineage>
        <taxon>Eukaryota</taxon>
        <taxon>Fungi</taxon>
        <taxon>Dikarya</taxon>
        <taxon>Ascomycota</taxon>
        <taxon>Pezizomycotina</taxon>
        <taxon>Eurotiomycetes</taxon>
        <taxon>Eurotiomycetidae</taxon>
        <taxon>Onygenales</taxon>
        <taxon>Onygenaceae</taxon>
        <taxon>Coccidioides</taxon>
    </lineage>
</organism>
<dbReference type="KEGG" id="cim:CIMG_13725"/>
<evidence type="ECO:0000313" key="2">
    <source>
        <dbReference type="EMBL" id="EAS32582.3"/>
    </source>
</evidence>
<reference evidence="3" key="2">
    <citation type="journal article" date="2010" name="Genome Res.">
        <title>Population genomic sequencing of Coccidioides fungi reveals recent hybridization and transposon control.</title>
        <authorList>
            <person name="Neafsey D.E."/>
            <person name="Barker B.M."/>
            <person name="Sharpton T.J."/>
            <person name="Stajich J.E."/>
            <person name="Park D.J."/>
            <person name="Whiston E."/>
            <person name="Hung C.-Y."/>
            <person name="McMahan C."/>
            <person name="White J."/>
            <person name="Sykes S."/>
            <person name="Heiman D."/>
            <person name="Young S."/>
            <person name="Zeng Q."/>
            <person name="Abouelleil A."/>
            <person name="Aftuck L."/>
            <person name="Bessette D."/>
            <person name="Brown A."/>
            <person name="FitzGerald M."/>
            <person name="Lui A."/>
            <person name="Macdonald J.P."/>
            <person name="Priest M."/>
            <person name="Orbach M.J."/>
            <person name="Galgiani J.N."/>
            <person name="Kirkland T.N."/>
            <person name="Cole G.T."/>
            <person name="Birren B.W."/>
            <person name="Henn M.R."/>
            <person name="Taylor J.W."/>
            <person name="Rounsley S.D."/>
        </authorList>
    </citation>
    <scope>GENOME REANNOTATION</scope>
    <source>
        <strain evidence="3">RS</strain>
    </source>
</reference>
<feature type="compositionally biased region" description="Polar residues" evidence="1">
    <location>
        <begin position="1"/>
        <end position="15"/>
    </location>
</feature>
<dbReference type="Proteomes" id="UP000001261">
    <property type="component" value="Unassembled WGS sequence"/>
</dbReference>
<evidence type="ECO:0000256" key="1">
    <source>
        <dbReference type="SAM" id="MobiDB-lite"/>
    </source>
</evidence>
<sequence length="145" mass="15915">MTTQLAQSFLPSTDDNLGDGEMSNPASYGPSHAAMLDSIYSIGKGENAIQRCSQLVEENACFELIEIQRQVVAPSSELLLWFDESDLGVERIEAHPSSALAKSGLAPDTSPARLWWFSFPQADEGRAATRTRTSTDEKLFFEIAE</sequence>
<reference evidence="3" key="1">
    <citation type="journal article" date="2009" name="Genome Res.">
        <title>Comparative genomic analyses of the human fungal pathogens Coccidioides and their relatives.</title>
        <authorList>
            <person name="Sharpton T.J."/>
            <person name="Stajich J.E."/>
            <person name="Rounsley S.D."/>
            <person name="Gardner M.J."/>
            <person name="Wortman J.R."/>
            <person name="Jordar V.S."/>
            <person name="Maiti R."/>
            <person name="Kodira C.D."/>
            <person name="Neafsey D.E."/>
            <person name="Zeng Q."/>
            <person name="Hung C.-Y."/>
            <person name="McMahan C."/>
            <person name="Muszewska A."/>
            <person name="Grynberg M."/>
            <person name="Mandel M.A."/>
            <person name="Kellner E.M."/>
            <person name="Barker B.M."/>
            <person name="Galgiani J.N."/>
            <person name="Orbach M.J."/>
            <person name="Kirkland T.N."/>
            <person name="Cole G.T."/>
            <person name="Henn M.R."/>
            <person name="Birren B.W."/>
            <person name="Taylor J.W."/>
        </authorList>
    </citation>
    <scope>NUCLEOTIDE SEQUENCE [LARGE SCALE GENOMIC DNA]</scope>
    <source>
        <strain evidence="3">RS</strain>
    </source>
</reference>
<protein>
    <submittedName>
        <fullName evidence="2">Uncharacterized protein</fullName>
    </submittedName>
</protein>
<keyword evidence="3" id="KW-1185">Reference proteome</keyword>
<accession>J3KBR4</accession>
<dbReference type="InParanoid" id="J3KBR4"/>
<dbReference type="GeneID" id="24165352"/>
<name>J3KBR4_COCIM</name>
<dbReference type="EMBL" id="GG704916">
    <property type="protein sequence ID" value="EAS32582.3"/>
    <property type="molecule type" value="Genomic_DNA"/>
</dbReference>
<proteinExistence type="predicted"/>
<evidence type="ECO:0000313" key="3">
    <source>
        <dbReference type="Proteomes" id="UP000001261"/>
    </source>
</evidence>
<gene>
    <name evidence="2" type="ORF">CIMG_13725</name>
</gene>